<name>A0A817ALM4_BRANA</name>
<reference evidence="1" key="1">
    <citation type="submission" date="2021-01" db="EMBL/GenBank/DDBJ databases">
        <authorList>
            <consortium name="Genoscope - CEA"/>
            <person name="William W."/>
        </authorList>
    </citation>
    <scope>NUCLEOTIDE SEQUENCE</scope>
</reference>
<protein>
    <submittedName>
        <fullName evidence="1">(rape) hypothetical protein</fullName>
    </submittedName>
</protein>
<organism evidence="1">
    <name type="scientific">Brassica napus</name>
    <name type="common">Rape</name>
    <dbReference type="NCBI Taxonomy" id="3708"/>
    <lineage>
        <taxon>Eukaryota</taxon>
        <taxon>Viridiplantae</taxon>
        <taxon>Streptophyta</taxon>
        <taxon>Embryophyta</taxon>
        <taxon>Tracheophyta</taxon>
        <taxon>Spermatophyta</taxon>
        <taxon>Magnoliopsida</taxon>
        <taxon>eudicotyledons</taxon>
        <taxon>Gunneridae</taxon>
        <taxon>Pentapetalae</taxon>
        <taxon>rosids</taxon>
        <taxon>malvids</taxon>
        <taxon>Brassicales</taxon>
        <taxon>Brassicaceae</taxon>
        <taxon>Brassiceae</taxon>
        <taxon>Brassica</taxon>
    </lineage>
</organism>
<evidence type="ECO:0000313" key="1">
    <source>
        <dbReference type="EMBL" id="CAF2275305.1"/>
    </source>
</evidence>
<accession>A0A817ALM4</accession>
<proteinExistence type="predicted"/>
<dbReference type="AlphaFoldDB" id="A0A817ALM4"/>
<sequence length="74" mass="8637">MPKRYMVGRTVSFSISKNPARLKLNQELLKADNPPPRSQKREYWMSPMRDSPRTPIHSISYQSALYGHEVHLVL</sequence>
<dbReference type="EMBL" id="HG994358">
    <property type="protein sequence ID" value="CAF2275305.1"/>
    <property type="molecule type" value="Genomic_DNA"/>
</dbReference>
<dbReference type="Proteomes" id="UP001295469">
    <property type="component" value="Chromosome A04"/>
</dbReference>
<gene>
    <name evidence="1" type="ORF">DARMORV10_A04P15230.1</name>
</gene>